<sequence>MCAARREHYVELLRQGLNFTQAAKVVGISKRTGKVWCNGRTRSSGRNEKASVAWYCAKMQTPGNAGPYYLGLQERIIIADRLHAGKSIREKTVKNAMKKPPQTRQIIPRKSAG</sequence>
<comment type="caution">
    <text evidence="2">The sequence shown here is derived from an EMBL/GenBank/DDBJ whole genome shotgun (WGS) entry which is preliminary data.</text>
</comment>
<dbReference type="RefSeq" id="WP_024058882.1">
    <property type="nucleotide sequence ID" value="NZ_JAGZVZ010000009.1"/>
</dbReference>
<name>A0AAJ1BB33_9ACTO</name>
<protein>
    <submittedName>
        <fullName evidence="2">Uncharacterized protein</fullName>
    </submittedName>
</protein>
<evidence type="ECO:0000313" key="3">
    <source>
        <dbReference type="Proteomes" id="UP001200537"/>
    </source>
</evidence>
<gene>
    <name evidence="2" type="ORF">L0M99_03885</name>
</gene>
<reference evidence="2" key="1">
    <citation type="submission" date="2022-01" db="EMBL/GenBank/DDBJ databases">
        <title>Collection of gut derived symbiotic bacterial strains cultured from healthy donors.</title>
        <authorList>
            <person name="Lin H."/>
            <person name="Kohout C."/>
            <person name="Waligurski E."/>
            <person name="Pamer E.G."/>
        </authorList>
    </citation>
    <scope>NUCLEOTIDE SEQUENCE</scope>
    <source>
        <strain evidence="2">DFI.7.46</strain>
    </source>
</reference>
<dbReference type="Proteomes" id="UP001200537">
    <property type="component" value="Unassembled WGS sequence"/>
</dbReference>
<accession>A0AAJ1BB33</accession>
<dbReference type="AlphaFoldDB" id="A0AAJ1BB33"/>
<evidence type="ECO:0000256" key="1">
    <source>
        <dbReference type="SAM" id="MobiDB-lite"/>
    </source>
</evidence>
<dbReference type="EMBL" id="JAKNHJ010000006">
    <property type="protein sequence ID" value="MCG4617637.1"/>
    <property type="molecule type" value="Genomic_DNA"/>
</dbReference>
<evidence type="ECO:0000313" key="2">
    <source>
        <dbReference type="EMBL" id="MCG4617637.1"/>
    </source>
</evidence>
<organism evidence="2 3">
    <name type="scientific">Varibaculum cambriense</name>
    <dbReference type="NCBI Taxonomy" id="184870"/>
    <lineage>
        <taxon>Bacteria</taxon>
        <taxon>Bacillati</taxon>
        <taxon>Actinomycetota</taxon>
        <taxon>Actinomycetes</taxon>
        <taxon>Actinomycetales</taxon>
        <taxon>Actinomycetaceae</taxon>
        <taxon>Varibaculum</taxon>
    </lineage>
</organism>
<feature type="region of interest" description="Disordered" evidence="1">
    <location>
        <begin position="94"/>
        <end position="113"/>
    </location>
</feature>
<proteinExistence type="predicted"/>